<evidence type="ECO:0000256" key="8">
    <source>
        <dbReference type="ARBA" id="ARBA00023242"/>
    </source>
</evidence>
<dbReference type="GO" id="GO:0016592">
    <property type="term" value="C:mediator complex"/>
    <property type="evidence" value="ECO:0007669"/>
    <property type="project" value="InterPro"/>
</dbReference>
<reference evidence="12 13" key="1">
    <citation type="submission" date="2018-05" db="EMBL/GenBank/DDBJ databases">
        <title>Genome sequencing and assembly of the regulated plant pathogen Lachnellula willkommii and related sister species for the development of diagnostic species identification markers.</title>
        <authorList>
            <person name="Giroux E."/>
            <person name="Bilodeau G."/>
        </authorList>
    </citation>
    <scope>NUCLEOTIDE SEQUENCE [LARGE SCALE GENOMIC DNA]</scope>
    <source>
        <strain evidence="12 13">CBS 172.35</strain>
    </source>
</reference>
<dbReference type="GO" id="GO:0003712">
    <property type="term" value="F:transcription coregulator activity"/>
    <property type="evidence" value="ECO:0007669"/>
    <property type="project" value="InterPro"/>
</dbReference>
<dbReference type="PANTHER" id="PTHR13186">
    <property type="entry name" value="MEDIATOR OF RNA POLYMERASE II TRANSCRIPTION SUBUNIT 31"/>
    <property type="match status" value="1"/>
</dbReference>
<dbReference type="Gene3D" id="1.10.10.1340">
    <property type="entry name" value="Mediator of RNA polymerase II, submodule Med31 (Soh1)"/>
    <property type="match status" value="1"/>
</dbReference>
<feature type="region of interest" description="Disordered" evidence="11">
    <location>
        <begin position="1"/>
        <end position="31"/>
    </location>
</feature>
<evidence type="ECO:0000256" key="1">
    <source>
        <dbReference type="ARBA" id="ARBA00004123"/>
    </source>
</evidence>
<keyword evidence="8 10" id="KW-0539">Nucleus</keyword>
<evidence type="ECO:0000256" key="4">
    <source>
        <dbReference type="ARBA" id="ARBA00019660"/>
    </source>
</evidence>
<dbReference type="Proteomes" id="UP000315522">
    <property type="component" value="Unassembled WGS sequence"/>
</dbReference>
<protein>
    <recommendedName>
        <fullName evidence="4 10">Mediator of RNA polymerase II transcription subunit 31</fullName>
    </recommendedName>
</protein>
<dbReference type="EMBL" id="QGML01004925">
    <property type="protein sequence ID" value="TVY85923.1"/>
    <property type="molecule type" value="Genomic_DNA"/>
</dbReference>
<evidence type="ECO:0000256" key="9">
    <source>
        <dbReference type="ARBA" id="ARBA00025687"/>
    </source>
</evidence>
<dbReference type="FunFam" id="1.10.10.1340:FF:000002">
    <property type="entry name" value="Mediator of RNA polymerase II transcription subunit 31"/>
    <property type="match status" value="1"/>
</dbReference>
<dbReference type="Pfam" id="PF05669">
    <property type="entry name" value="Med31"/>
    <property type="match status" value="1"/>
</dbReference>
<gene>
    <name evidence="12" type="primary">soh1</name>
    <name evidence="12" type="ORF">LAWI1_G008283</name>
</gene>
<comment type="similarity">
    <text evidence="2 10">Belongs to the Mediator complex subunit 31 family.</text>
</comment>
<evidence type="ECO:0000256" key="11">
    <source>
        <dbReference type="SAM" id="MobiDB-lite"/>
    </source>
</evidence>
<comment type="caution">
    <text evidence="12">The sequence shown here is derived from an EMBL/GenBank/DDBJ whole genome shotgun (WGS) entry which is preliminary data.</text>
</comment>
<name>A0A559LYZ3_9HELO</name>
<sequence>MAATSPPQDIPMPDTQTPPPIPTGTSEEPRYGGFTRFEVELEFVQSLSSPLYLNHLASLKYLENPAFIAYLSYLQYWSQPQYAKYLMYPGPTLKNLELLQQERFRGDVLSPEVVGRLMEEGVQAAEAWRGS</sequence>
<dbReference type="AlphaFoldDB" id="A0A559LYZ3"/>
<accession>A0A559LYZ3</accession>
<comment type="function">
    <text evidence="9 10">Component of the Mediator complex, a coactivator involved in the regulated transcription of nearly all RNA polymerase II-dependent genes. Mediator functions as a bridge to convey information from gene-specific regulatory proteins to the basal RNA polymerase II transcription machinery. Mediator is recruited to promoters by direct interactions with regulatory proteins and serves as a scaffold for the assembly of a functional preinitiation complex with RNA polymerase II and the general transcription factors.</text>
</comment>
<proteinExistence type="inferred from homology"/>
<keyword evidence="5 10" id="KW-0805">Transcription regulation</keyword>
<evidence type="ECO:0000256" key="3">
    <source>
        <dbReference type="ARBA" id="ARBA00011837"/>
    </source>
</evidence>
<evidence type="ECO:0000313" key="13">
    <source>
        <dbReference type="Proteomes" id="UP000315522"/>
    </source>
</evidence>
<dbReference type="GO" id="GO:0006355">
    <property type="term" value="P:regulation of DNA-templated transcription"/>
    <property type="evidence" value="ECO:0007669"/>
    <property type="project" value="InterPro"/>
</dbReference>
<evidence type="ECO:0000256" key="2">
    <source>
        <dbReference type="ARBA" id="ARBA00006378"/>
    </source>
</evidence>
<comment type="subcellular location">
    <subcellularLocation>
        <location evidence="1 10">Nucleus</location>
    </subcellularLocation>
</comment>
<evidence type="ECO:0000313" key="12">
    <source>
        <dbReference type="EMBL" id="TVY85923.1"/>
    </source>
</evidence>
<evidence type="ECO:0000256" key="10">
    <source>
        <dbReference type="RuleBase" id="RU364129"/>
    </source>
</evidence>
<evidence type="ECO:0000256" key="6">
    <source>
        <dbReference type="ARBA" id="ARBA00023159"/>
    </source>
</evidence>
<keyword evidence="13" id="KW-1185">Reference proteome</keyword>
<dbReference type="InterPro" id="IPR008831">
    <property type="entry name" value="Mediator_Med31"/>
</dbReference>
<keyword evidence="7 10" id="KW-0804">Transcription</keyword>
<comment type="subunit">
    <text evidence="3 10">Component of the Mediator complex.</text>
</comment>
<evidence type="ECO:0000256" key="7">
    <source>
        <dbReference type="ARBA" id="ARBA00023163"/>
    </source>
</evidence>
<dbReference type="InterPro" id="IPR038089">
    <property type="entry name" value="Med31_sf"/>
</dbReference>
<evidence type="ECO:0000256" key="5">
    <source>
        <dbReference type="ARBA" id="ARBA00023015"/>
    </source>
</evidence>
<organism evidence="12 13">
    <name type="scientific">Lachnellula willkommii</name>
    <dbReference type="NCBI Taxonomy" id="215461"/>
    <lineage>
        <taxon>Eukaryota</taxon>
        <taxon>Fungi</taxon>
        <taxon>Dikarya</taxon>
        <taxon>Ascomycota</taxon>
        <taxon>Pezizomycotina</taxon>
        <taxon>Leotiomycetes</taxon>
        <taxon>Helotiales</taxon>
        <taxon>Lachnaceae</taxon>
        <taxon>Lachnellula</taxon>
    </lineage>
</organism>
<keyword evidence="6 10" id="KW-0010">Activator</keyword>